<accession>A0A158GA71</accession>
<dbReference type="Proteomes" id="UP000054925">
    <property type="component" value="Unassembled WGS sequence"/>
</dbReference>
<keyword evidence="3" id="KW-1185">Reference proteome</keyword>
<dbReference type="Pfam" id="PF05638">
    <property type="entry name" value="T6SS_HCP"/>
    <property type="match status" value="1"/>
</dbReference>
<dbReference type="EMBL" id="FCOL02000005">
    <property type="protein sequence ID" value="SAL29005.1"/>
    <property type="molecule type" value="Genomic_DNA"/>
</dbReference>
<gene>
    <name evidence="2" type="ORF">AWB67_01227</name>
</gene>
<dbReference type="SUPFAM" id="SSF141452">
    <property type="entry name" value="Hcp1-like"/>
    <property type="match status" value="1"/>
</dbReference>
<dbReference type="AlphaFoldDB" id="A0A158GA71"/>
<evidence type="ECO:0000313" key="3">
    <source>
        <dbReference type="Proteomes" id="UP000054925"/>
    </source>
</evidence>
<dbReference type="InterPro" id="IPR008514">
    <property type="entry name" value="T6SS_Hcp"/>
</dbReference>
<protein>
    <submittedName>
        <fullName evidence="2">Uncharacterized protein</fullName>
    </submittedName>
</protein>
<dbReference type="InterPro" id="IPR036624">
    <property type="entry name" value="Hcp1-lik_sf"/>
</dbReference>
<reference evidence="2" key="1">
    <citation type="submission" date="2016-01" db="EMBL/GenBank/DDBJ databases">
        <authorList>
            <person name="Peeters C."/>
        </authorList>
    </citation>
    <scope>NUCLEOTIDE SEQUENCE [LARGE SCALE GENOMIC DNA]</scope>
    <source>
        <strain evidence="2">LMG 22937</strain>
    </source>
</reference>
<sequence>MHTVREQIQPRMTMPSADPSPSQNPSRLTLDYLRQFDALALTASDDMFLHVVPKRSNTPVKGEAPARGDWETPMQIHGWRWAQGYDALRAGQALNANDMRVTDIGVIKLVDAASPAIAKLCAQAELLALAHIKCFKAGGPDSDVQIEFLSMKLEDAYVRNYHIYTSERLARVCELFELSAQKLTMTCAPQKQTGARGAEVTFALDVLTRRVT</sequence>
<name>A0A158GA71_9BURK</name>
<feature type="region of interest" description="Disordered" evidence="1">
    <location>
        <begin position="1"/>
        <end position="26"/>
    </location>
</feature>
<evidence type="ECO:0000256" key="1">
    <source>
        <dbReference type="SAM" id="MobiDB-lite"/>
    </source>
</evidence>
<comment type="caution">
    <text evidence="2">The sequence shown here is derived from an EMBL/GenBank/DDBJ whole genome shotgun (WGS) entry which is preliminary data.</text>
</comment>
<proteinExistence type="predicted"/>
<evidence type="ECO:0000313" key="2">
    <source>
        <dbReference type="EMBL" id="SAL29005.1"/>
    </source>
</evidence>
<organism evidence="2 3">
    <name type="scientific">Caballeronia terrestris</name>
    <dbReference type="NCBI Taxonomy" id="1226301"/>
    <lineage>
        <taxon>Bacteria</taxon>
        <taxon>Pseudomonadati</taxon>
        <taxon>Pseudomonadota</taxon>
        <taxon>Betaproteobacteria</taxon>
        <taxon>Burkholderiales</taxon>
        <taxon>Burkholderiaceae</taxon>
        <taxon>Caballeronia</taxon>
    </lineage>
</organism>
<dbReference type="Gene3D" id="2.30.110.20">
    <property type="entry name" value="Hcp1-like"/>
    <property type="match status" value="1"/>
</dbReference>